<reference evidence="5 6" key="1">
    <citation type="submission" date="2019-11" db="EMBL/GenBank/DDBJ databases">
        <authorList>
            <person name="Khan S.A."/>
            <person name="Jeon C.O."/>
            <person name="Chun B.H."/>
        </authorList>
    </citation>
    <scope>NUCLEOTIDE SEQUENCE [LARGE SCALE GENOMIC DNA]</scope>
    <source>
        <strain evidence="5 6">IMCC 1097</strain>
    </source>
</reference>
<dbReference type="GO" id="GO:0036009">
    <property type="term" value="F:protein-glutamine N-methyltransferase activity"/>
    <property type="evidence" value="ECO:0007669"/>
    <property type="project" value="InterPro"/>
</dbReference>
<evidence type="ECO:0000256" key="2">
    <source>
        <dbReference type="ARBA" id="ARBA00022679"/>
    </source>
</evidence>
<dbReference type="InterPro" id="IPR029063">
    <property type="entry name" value="SAM-dependent_MTases_sf"/>
</dbReference>
<dbReference type="OrthoDB" id="9800643at2"/>
<dbReference type="PIRSF" id="PIRSF037167">
    <property type="entry name" value="Mtase_YfcB_prd"/>
    <property type="match status" value="1"/>
</dbReference>
<dbReference type="Pfam" id="PF05175">
    <property type="entry name" value="MTS"/>
    <property type="match status" value="1"/>
</dbReference>
<organism evidence="5 6">
    <name type="scientific">Litorivicinus lipolyticus</name>
    <dbReference type="NCBI Taxonomy" id="418701"/>
    <lineage>
        <taxon>Bacteria</taxon>
        <taxon>Pseudomonadati</taxon>
        <taxon>Pseudomonadota</taxon>
        <taxon>Gammaproteobacteria</taxon>
        <taxon>Oceanospirillales</taxon>
        <taxon>Litorivicinaceae</taxon>
        <taxon>Litorivicinus</taxon>
    </lineage>
</organism>
<dbReference type="GO" id="GO:0003676">
    <property type="term" value="F:nucleic acid binding"/>
    <property type="evidence" value="ECO:0007669"/>
    <property type="project" value="InterPro"/>
</dbReference>
<evidence type="ECO:0000313" key="5">
    <source>
        <dbReference type="EMBL" id="QGG79727.1"/>
    </source>
</evidence>
<keyword evidence="5" id="KW-0687">Ribonucleoprotein</keyword>
<accession>A0A5Q2QCK6</accession>
<dbReference type="AlphaFoldDB" id="A0A5Q2QCK6"/>
<keyword evidence="5" id="KW-0689">Ribosomal protein</keyword>
<dbReference type="EC" id="2.1.1.298" evidence="5"/>
<dbReference type="InterPro" id="IPR002052">
    <property type="entry name" value="DNA_methylase_N6_adenine_CS"/>
</dbReference>
<gene>
    <name evidence="5" type="primary">prmB</name>
    <name evidence="5" type="ORF">GH975_03740</name>
</gene>
<dbReference type="Gene3D" id="3.40.50.150">
    <property type="entry name" value="Vaccinia Virus protein VP39"/>
    <property type="match status" value="1"/>
</dbReference>
<keyword evidence="2 5" id="KW-0808">Transferase</keyword>
<dbReference type="PANTHER" id="PTHR47806">
    <property type="entry name" value="50S RIBOSOMAL PROTEIN L3 GLUTAMINE METHYLTRANSFERASE"/>
    <property type="match status" value="1"/>
</dbReference>
<evidence type="ECO:0000256" key="3">
    <source>
        <dbReference type="ARBA" id="ARBA00022691"/>
    </source>
</evidence>
<keyword evidence="3" id="KW-0949">S-adenosyl-L-methionine</keyword>
<dbReference type="GO" id="GO:0005840">
    <property type="term" value="C:ribosome"/>
    <property type="evidence" value="ECO:0007669"/>
    <property type="project" value="UniProtKB-KW"/>
</dbReference>
<dbReference type="Proteomes" id="UP000388235">
    <property type="component" value="Chromosome"/>
</dbReference>
<evidence type="ECO:0000313" key="6">
    <source>
        <dbReference type="Proteomes" id="UP000388235"/>
    </source>
</evidence>
<dbReference type="CDD" id="cd02440">
    <property type="entry name" value="AdoMet_MTases"/>
    <property type="match status" value="1"/>
</dbReference>
<dbReference type="GO" id="GO:0032259">
    <property type="term" value="P:methylation"/>
    <property type="evidence" value="ECO:0007669"/>
    <property type="project" value="UniProtKB-KW"/>
</dbReference>
<protein>
    <submittedName>
        <fullName evidence="5">50S ribosomal protein L3 N(5)-glutamine methyltransferase</fullName>
        <ecNumber evidence="5">2.1.1.298</ecNumber>
    </submittedName>
</protein>
<dbReference type="PANTHER" id="PTHR47806:SF1">
    <property type="entry name" value="RIBOSOMAL PROTEIN UL3 GLUTAMINE METHYLTRANSFERASE"/>
    <property type="match status" value="1"/>
</dbReference>
<dbReference type="InterPro" id="IPR007848">
    <property type="entry name" value="Small_mtfrase_dom"/>
</dbReference>
<dbReference type="RefSeq" id="WP_153713231.1">
    <property type="nucleotide sequence ID" value="NZ_CP045871.1"/>
</dbReference>
<proteinExistence type="predicted"/>
<sequence length="300" mass="33353">MRPADQLFNIRDVIRYALTRFGEHELWYGHGTDTAWDEAIALVFGSLNLDLEGDDRLLDANLTMAERERLVARIDQRVDDKVPTPYLLGKALFHGLVFEVNADTLIPRSPIGELLVDEIEPWLARPPHRILDLCTGSGCLGLLAAQVWPEAEVVLADISEPALAVARRNTEFYDLSGRVKVVQSDLLDGLKSYGPFDLVICNPPYVDQRDMDELPAEYLHEPDMALASGSDGLDHWRRIFKELPGVMAIDAILVGEVGNSWPALEAAYPRMGFTWPELEGDGGVFVVDAKVVRDGLYCAP</sequence>
<keyword evidence="1 5" id="KW-0489">Methyltransferase</keyword>
<dbReference type="NCBIfam" id="TIGR00536">
    <property type="entry name" value="hemK_fam"/>
    <property type="match status" value="1"/>
</dbReference>
<dbReference type="PROSITE" id="PS00092">
    <property type="entry name" value="N6_MTASE"/>
    <property type="match status" value="1"/>
</dbReference>
<dbReference type="InterPro" id="IPR004556">
    <property type="entry name" value="HemK-like"/>
</dbReference>
<dbReference type="GO" id="GO:0005829">
    <property type="term" value="C:cytosol"/>
    <property type="evidence" value="ECO:0007669"/>
    <property type="project" value="TreeGrafter"/>
</dbReference>
<dbReference type="EMBL" id="CP045871">
    <property type="protein sequence ID" value="QGG79727.1"/>
    <property type="molecule type" value="Genomic_DNA"/>
</dbReference>
<keyword evidence="6" id="KW-1185">Reference proteome</keyword>
<feature type="domain" description="Methyltransferase small" evidence="4">
    <location>
        <begin position="126"/>
        <end position="214"/>
    </location>
</feature>
<dbReference type="NCBIfam" id="TIGR03533">
    <property type="entry name" value="L3_gln_methyl"/>
    <property type="match status" value="1"/>
</dbReference>
<name>A0A5Q2QCK6_9GAMM</name>
<evidence type="ECO:0000256" key="1">
    <source>
        <dbReference type="ARBA" id="ARBA00022603"/>
    </source>
</evidence>
<dbReference type="KEGG" id="llp:GH975_03740"/>
<evidence type="ECO:0000259" key="4">
    <source>
        <dbReference type="Pfam" id="PF05175"/>
    </source>
</evidence>
<dbReference type="SUPFAM" id="SSF53335">
    <property type="entry name" value="S-adenosyl-L-methionine-dependent methyltransferases"/>
    <property type="match status" value="1"/>
</dbReference>
<dbReference type="InterPro" id="IPR017127">
    <property type="entry name" value="Ribosome_uL3_MTase"/>
</dbReference>